<organism evidence="2 3">
    <name type="scientific">Candidatus Nomurabacteria bacterium RIFCSPHIGHO2_01_FULL_42_15</name>
    <dbReference type="NCBI Taxonomy" id="1801742"/>
    <lineage>
        <taxon>Bacteria</taxon>
        <taxon>Candidatus Nomuraibacteriota</taxon>
    </lineage>
</organism>
<comment type="caution">
    <text evidence="2">The sequence shown here is derived from an EMBL/GenBank/DDBJ whole genome shotgun (WGS) entry which is preliminary data.</text>
</comment>
<reference evidence="2 3" key="1">
    <citation type="journal article" date="2016" name="Nat. Commun.">
        <title>Thousands of microbial genomes shed light on interconnected biogeochemical processes in an aquifer system.</title>
        <authorList>
            <person name="Anantharaman K."/>
            <person name="Brown C.T."/>
            <person name="Hug L.A."/>
            <person name="Sharon I."/>
            <person name="Castelle C.J."/>
            <person name="Probst A.J."/>
            <person name="Thomas B.C."/>
            <person name="Singh A."/>
            <person name="Wilkins M.J."/>
            <person name="Karaoz U."/>
            <person name="Brodie E.L."/>
            <person name="Williams K.H."/>
            <person name="Hubbard S.S."/>
            <person name="Banfield J.F."/>
        </authorList>
    </citation>
    <scope>NUCLEOTIDE SEQUENCE [LARGE SCALE GENOMIC DNA]</scope>
</reference>
<dbReference type="AlphaFoldDB" id="A0A1F6VE25"/>
<evidence type="ECO:0000313" key="2">
    <source>
        <dbReference type="EMBL" id="OGI67828.1"/>
    </source>
</evidence>
<dbReference type="EMBL" id="MFTS01000009">
    <property type="protein sequence ID" value="OGI67828.1"/>
    <property type="molecule type" value="Genomic_DNA"/>
</dbReference>
<proteinExistence type="predicted"/>
<evidence type="ECO:0000259" key="1">
    <source>
        <dbReference type="Pfam" id="PF20803"/>
    </source>
</evidence>
<accession>A0A1F6VE25</accession>
<dbReference type="InterPro" id="IPR048846">
    <property type="entry name" value="PaaX-like_central"/>
</dbReference>
<protein>
    <recommendedName>
        <fullName evidence="1">Transcriptional repressor PaaX-like central Cas2-like domain-containing protein</fullName>
    </recommendedName>
</protein>
<gene>
    <name evidence="2" type="ORF">A2738_03485</name>
</gene>
<dbReference type="Proteomes" id="UP000178235">
    <property type="component" value="Unassembled WGS sequence"/>
</dbReference>
<evidence type="ECO:0000313" key="3">
    <source>
        <dbReference type="Proteomes" id="UP000178235"/>
    </source>
</evidence>
<dbReference type="Pfam" id="PF20803">
    <property type="entry name" value="PaaX_M"/>
    <property type="match status" value="1"/>
</dbReference>
<name>A0A1F6VE25_9BACT</name>
<sequence>MQKNWQDEASFSDFIISHLLSCSSTRIQRKVLYELVQKKRLLNKQMFNKNLYRLKNKGVLNLDSKDVVFHRNTLKLHNLFAKIKAKPVGDMKVMVLFDIPEKKRKIRNWIRLQLKLWDFEMLQQSVWLGKGPLPKEFVARLRSFDVNECVKIFNIKNIKMQI</sequence>
<feature type="domain" description="Transcriptional repressor PaaX-like central Cas2-like" evidence="1">
    <location>
        <begin position="93"/>
        <end position="157"/>
    </location>
</feature>